<keyword evidence="2" id="KW-1185">Reference proteome</keyword>
<gene>
    <name evidence="1" type="ORF">BDZ85DRAFT_255691</name>
</gene>
<organism evidence="1 2">
    <name type="scientific">Elsinoe ampelina</name>
    <dbReference type="NCBI Taxonomy" id="302913"/>
    <lineage>
        <taxon>Eukaryota</taxon>
        <taxon>Fungi</taxon>
        <taxon>Dikarya</taxon>
        <taxon>Ascomycota</taxon>
        <taxon>Pezizomycotina</taxon>
        <taxon>Dothideomycetes</taxon>
        <taxon>Dothideomycetidae</taxon>
        <taxon>Myriangiales</taxon>
        <taxon>Elsinoaceae</taxon>
        <taxon>Elsinoe</taxon>
    </lineage>
</organism>
<protein>
    <submittedName>
        <fullName evidence="1">Uncharacterized protein</fullName>
    </submittedName>
</protein>
<dbReference type="OrthoDB" id="6247875at2759"/>
<evidence type="ECO:0000313" key="2">
    <source>
        <dbReference type="Proteomes" id="UP000799538"/>
    </source>
</evidence>
<reference evidence="2" key="1">
    <citation type="journal article" date="2020" name="Stud. Mycol.">
        <title>101 Dothideomycetes genomes: A test case for predicting lifestyles and emergence of pathogens.</title>
        <authorList>
            <person name="Haridas S."/>
            <person name="Albert R."/>
            <person name="Binder M."/>
            <person name="Bloem J."/>
            <person name="LaButti K."/>
            <person name="Salamov A."/>
            <person name="Andreopoulos B."/>
            <person name="Baker S."/>
            <person name="Barry K."/>
            <person name="Bills G."/>
            <person name="Bluhm B."/>
            <person name="Cannon C."/>
            <person name="Castanera R."/>
            <person name="Culley D."/>
            <person name="Daum C."/>
            <person name="Ezra D."/>
            <person name="Gonzalez J."/>
            <person name="Henrissat B."/>
            <person name="Kuo A."/>
            <person name="Liang C."/>
            <person name="Lipzen A."/>
            <person name="Lutzoni F."/>
            <person name="Magnuson J."/>
            <person name="Mondo S."/>
            <person name="Nolan M."/>
            <person name="Ohm R."/>
            <person name="Pangilinan J."/>
            <person name="Park H.-J."/>
            <person name="Ramirez L."/>
            <person name="Alfaro M."/>
            <person name="Sun H."/>
            <person name="Tritt A."/>
            <person name="Yoshinaga Y."/>
            <person name="Zwiers L.-H."/>
            <person name="Turgeon B."/>
            <person name="Goodwin S."/>
            <person name="Spatafora J."/>
            <person name="Crous P."/>
            <person name="Grigoriev I."/>
        </authorList>
    </citation>
    <scope>NUCLEOTIDE SEQUENCE [LARGE SCALE GENOMIC DNA]</scope>
    <source>
        <strain evidence="2">CECT 20119</strain>
    </source>
</reference>
<accession>A0A6A6GRP9</accession>
<dbReference type="Proteomes" id="UP000799538">
    <property type="component" value="Unassembled WGS sequence"/>
</dbReference>
<evidence type="ECO:0000313" key="1">
    <source>
        <dbReference type="EMBL" id="KAF2228269.1"/>
    </source>
</evidence>
<name>A0A6A6GRP9_9PEZI</name>
<dbReference type="EMBL" id="ML992501">
    <property type="protein sequence ID" value="KAF2228269.1"/>
    <property type="molecule type" value="Genomic_DNA"/>
</dbReference>
<sequence length="126" mass="14121">MDVDEVEEEKEEKRRLLVLRGYVLTATNLFAARIPLTGNYDPKGHWEWTACLWRGIVAPDVIIYVKDVDGKEGVDLGGCEVLDDGRLIVVRRCRGETEKTGVEGVQAGALRRLGFEVGEWLRSFSG</sequence>
<proteinExistence type="predicted"/>
<dbReference type="AlphaFoldDB" id="A0A6A6GRP9"/>